<keyword evidence="3" id="KW-1185">Reference proteome</keyword>
<dbReference type="EMBL" id="WSTB01000003">
    <property type="protein sequence ID" value="MWB94191.1"/>
    <property type="molecule type" value="Genomic_DNA"/>
</dbReference>
<dbReference type="RefSeq" id="WP_160374131.1">
    <property type="nucleotide sequence ID" value="NZ_WSTB01000003.1"/>
</dbReference>
<accession>A0A6I4NJ37</accession>
<evidence type="ECO:0000313" key="3">
    <source>
        <dbReference type="Proteomes" id="UP000471501"/>
    </source>
</evidence>
<name>A0A6I4NJ37_9FLAO</name>
<feature type="domain" description="Lipocalin-like" evidence="1">
    <location>
        <begin position="130"/>
        <end position="210"/>
    </location>
</feature>
<protein>
    <recommendedName>
        <fullName evidence="1">Lipocalin-like domain-containing protein</fullName>
    </recommendedName>
</protein>
<sequence length="230" mass="27222">MRKINFIKYSILLLTLIEINFGYSQSKIKDCNENIAFKNTYFENIKNVENLIYKEQNESFHNSLKFISQYSHVSYESMANYSRTYPGGIFENDKKLWIKWYEENKCNNIQFKKAYIQIVNFEDIEIYGILEGTWQVEKVMLDGENNELTKTFSTNRLKFHNDGTFFETPKTEKSAKGTWKYDRQKKIIELIENENVIGVIKSIENGKMVYAPKTDSKSPGNYEMHLNKLK</sequence>
<dbReference type="AlphaFoldDB" id="A0A6I4NJ37"/>
<evidence type="ECO:0000259" key="1">
    <source>
        <dbReference type="Pfam" id="PF13648"/>
    </source>
</evidence>
<evidence type="ECO:0000313" key="2">
    <source>
        <dbReference type="EMBL" id="MWB94191.1"/>
    </source>
</evidence>
<comment type="caution">
    <text evidence="2">The sequence shown here is derived from an EMBL/GenBank/DDBJ whole genome shotgun (WGS) entry which is preliminary data.</text>
</comment>
<organism evidence="2 3">
    <name type="scientific">Flavobacterium hydrocarbonoxydans</name>
    <dbReference type="NCBI Taxonomy" id="2683249"/>
    <lineage>
        <taxon>Bacteria</taxon>
        <taxon>Pseudomonadati</taxon>
        <taxon>Bacteroidota</taxon>
        <taxon>Flavobacteriia</taxon>
        <taxon>Flavobacteriales</taxon>
        <taxon>Flavobacteriaceae</taxon>
        <taxon>Flavobacterium</taxon>
    </lineage>
</organism>
<gene>
    <name evidence="2" type="ORF">GON26_07440</name>
</gene>
<proteinExistence type="predicted"/>
<dbReference type="Proteomes" id="UP000471501">
    <property type="component" value="Unassembled WGS sequence"/>
</dbReference>
<dbReference type="InterPro" id="IPR024311">
    <property type="entry name" value="Lipocalin-like"/>
</dbReference>
<reference evidence="2 3" key="1">
    <citation type="submission" date="2019-12" db="EMBL/GenBank/DDBJ databases">
        <authorList>
            <person name="Kim Y.S."/>
        </authorList>
    </citation>
    <scope>NUCLEOTIDE SEQUENCE [LARGE SCALE GENOMIC DNA]</scope>
    <source>
        <strain evidence="2 3">GA093</strain>
    </source>
</reference>
<dbReference type="Pfam" id="PF13648">
    <property type="entry name" value="Lipocalin_4"/>
    <property type="match status" value="1"/>
</dbReference>